<dbReference type="Proteomes" id="UP000026249">
    <property type="component" value="Unassembled WGS sequence"/>
</dbReference>
<dbReference type="GO" id="GO:0005509">
    <property type="term" value="F:calcium ion binding"/>
    <property type="evidence" value="ECO:0007669"/>
    <property type="project" value="InterPro"/>
</dbReference>
<dbReference type="Pfam" id="PF00657">
    <property type="entry name" value="Lipase_GDSL"/>
    <property type="match status" value="1"/>
</dbReference>
<proteinExistence type="predicted"/>
<keyword evidence="4" id="KW-1185">Reference proteome</keyword>
<keyword evidence="2" id="KW-0964">Secreted</keyword>
<dbReference type="Gene3D" id="2.150.10.10">
    <property type="entry name" value="Serralysin-like metalloprotease, C-terminal"/>
    <property type="match status" value="1"/>
</dbReference>
<dbReference type="Pfam" id="PF00353">
    <property type="entry name" value="HemolysinCabind"/>
    <property type="match status" value="3"/>
</dbReference>
<dbReference type="PROSITE" id="PS00330">
    <property type="entry name" value="HEMOLYSIN_CALCIUM"/>
    <property type="match status" value="2"/>
</dbReference>
<dbReference type="SUPFAM" id="SSF51120">
    <property type="entry name" value="beta-Roll"/>
    <property type="match status" value="1"/>
</dbReference>
<evidence type="ECO:0000313" key="4">
    <source>
        <dbReference type="Proteomes" id="UP000026249"/>
    </source>
</evidence>
<comment type="caution">
    <text evidence="3">The sequence shown here is derived from an EMBL/GenBank/DDBJ whole genome shotgun (WGS) entry which is preliminary data.</text>
</comment>
<dbReference type="InterPro" id="IPR050557">
    <property type="entry name" value="RTX_toxin/Mannuronan_C5-epim"/>
</dbReference>
<dbReference type="EMBL" id="JFKE01000007">
    <property type="protein sequence ID" value="KAJ54548.1"/>
    <property type="molecule type" value="Genomic_DNA"/>
</dbReference>
<dbReference type="InterPro" id="IPR001087">
    <property type="entry name" value="GDSL"/>
</dbReference>
<dbReference type="InterPro" id="IPR011049">
    <property type="entry name" value="Serralysin-like_metalloprot_C"/>
</dbReference>
<evidence type="ECO:0000313" key="3">
    <source>
        <dbReference type="EMBL" id="KAJ54548.1"/>
    </source>
</evidence>
<dbReference type="AlphaFoldDB" id="A0A037ZG09"/>
<dbReference type="PANTHER" id="PTHR38340:SF1">
    <property type="entry name" value="S-LAYER PROTEIN"/>
    <property type="match status" value="1"/>
</dbReference>
<dbReference type="GO" id="GO:0005576">
    <property type="term" value="C:extracellular region"/>
    <property type="evidence" value="ECO:0007669"/>
    <property type="project" value="UniProtKB-SubCell"/>
</dbReference>
<gene>
    <name evidence="3" type="ORF">ACMU_17735</name>
</gene>
<sequence length="513" mass="54409">MEKTTMIDLTNVSRVAAFGASNTDTGNLYDLTGQLLWVPIPADDLGYQQSHTNGDVSIEYSLDLWGITSFDNYAVSGARAYGKYPLLWFLIESNVVDSLKWNANIDLLNYDINLGAQVGRFLSDNDGVDLSDTMTVLDIGVLDYARYQNVSTENPVLEMFIVMKLVTDELRTSAQALADAGVGTIVLNSMTNPKFMPRGDGMTEGQKSLFDWIVKKHNTELETIAADLTAAGHNVVVVDIHAIMEEIYDDASAFGFIAPLDLYTVHDNTGEALSQNIEGFDDDQVAYYDATHGTTAYHGVVGAFEAKALTAHVTIDDDANSNIIGTDEDDLVLAKEGHDNIILNDGDDVALGGLGNDTANGGAGRDLINGGAGDDELEGGADADVLAGADGDDILRGGEGQDVLIGGLGNNQMFGDGGDDQFLFTQGTLIGGDNSGVNTIDGGAGHDTLYLVLDGNTRLEYDVNGNGDLAALASSLGLDLTSIEEIILLDSRADLAGITSDALIHEADLWGMI</sequence>
<dbReference type="InterPro" id="IPR018511">
    <property type="entry name" value="Hemolysin-typ_Ca-bd_CS"/>
</dbReference>
<dbReference type="Gene3D" id="3.40.50.1110">
    <property type="entry name" value="SGNH hydrolase"/>
    <property type="match status" value="1"/>
</dbReference>
<reference evidence="3 4" key="1">
    <citation type="submission" date="2014-03" db="EMBL/GenBank/DDBJ databases">
        <title>Draft Genome Sequence of Actibacterium mucosum KCTC 23349, a Marine Alphaproteobacterium with Complex Ionic Requirements Isolated from Mediterranean Seawater at Malvarrosa Beach, Valencia, Spain.</title>
        <authorList>
            <person name="Arahal D.R."/>
            <person name="Shao Z."/>
            <person name="Lai Q."/>
            <person name="Pujalte M.J."/>
        </authorList>
    </citation>
    <scope>NUCLEOTIDE SEQUENCE [LARGE SCALE GENOMIC DNA]</scope>
    <source>
        <strain evidence="3 4">KCTC 23349</strain>
    </source>
</reference>
<evidence type="ECO:0000256" key="2">
    <source>
        <dbReference type="ARBA" id="ARBA00022525"/>
    </source>
</evidence>
<name>A0A037ZG09_9RHOB</name>
<organism evidence="3 4">
    <name type="scientific">Actibacterium mucosum KCTC 23349</name>
    <dbReference type="NCBI Taxonomy" id="1454373"/>
    <lineage>
        <taxon>Bacteria</taxon>
        <taxon>Pseudomonadati</taxon>
        <taxon>Pseudomonadota</taxon>
        <taxon>Alphaproteobacteria</taxon>
        <taxon>Rhodobacterales</taxon>
        <taxon>Roseobacteraceae</taxon>
        <taxon>Actibacterium</taxon>
    </lineage>
</organism>
<evidence type="ECO:0000256" key="1">
    <source>
        <dbReference type="ARBA" id="ARBA00004613"/>
    </source>
</evidence>
<dbReference type="InterPro" id="IPR001343">
    <property type="entry name" value="Hemolysn_Ca-bd"/>
</dbReference>
<dbReference type="InterPro" id="IPR036514">
    <property type="entry name" value="SGNH_hydro_sf"/>
</dbReference>
<protein>
    <submittedName>
        <fullName evidence="3">Uncharacterized protein</fullName>
    </submittedName>
</protein>
<comment type="subcellular location">
    <subcellularLocation>
        <location evidence="1">Secreted</location>
    </subcellularLocation>
</comment>
<dbReference type="GO" id="GO:0016788">
    <property type="term" value="F:hydrolase activity, acting on ester bonds"/>
    <property type="evidence" value="ECO:0007669"/>
    <property type="project" value="InterPro"/>
</dbReference>
<dbReference type="PANTHER" id="PTHR38340">
    <property type="entry name" value="S-LAYER PROTEIN"/>
    <property type="match status" value="1"/>
</dbReference>
<dbReference type="PRINTS" id="PR00313">
    <property type="entry name" value="CABNDNGRPT"/>
</dbReference>
<accession>A0A037ZG09</accession>
<dbReference type="STRING" id="1454373.ACMU_17735"/>